<dbReference type="Pfam" id="PF00636">
    <property type="entry name" value="Ribonuclease_3"/>
    <property type="match status" value="1"/>
</dbReference>
<evidence type="ECO:0000313" key="4">
    <source>
        <dbReference type="Proteomes" id="UP000714618"/>
    </source>
</evidence>
<sequence length="174" mass="19738">MLKQKQINRIEVIIDYQFQNTEKAFLWEALQMTTPTQPSFDGRSTKGGNKKFAILGDAVMAVVVAEHWFSKKDSLTANWAQLHSARLSNDYLKQVASKHNLVNYTERPPNGFGEKSAATLLEAIIGAVYLDSNRDMDAVRRAMIALGFSEVLNEPDHSTKLRDLVQEIREELER</sequence>
<dbReference type="Gene3D" id="1.10.1520.10">
    <property type="entry name" value="Ribonuclease III domain"/>
    <property type="match status" value="1"/>
</dbReference>
<accession>A0A9N8PKT1</accession>
<evidence type="ECO:0000256" key="1">
    <source>
        <dbReference type="ARBA" id="ARBA00022801"/>
    </source>
</evidence>
<dbReference type="EMBL" id="CAIJEO010000008">
    <property type="protein sequence ID" value="CAD0097549.1"/>
    <property type="molecule type" value="Genomic_DNA"/>
</dbReference>
<gene>
    <name evidence="3" type="ORF">AWRI4233_LOCUS6373</name>
</gene>
<keyword evidence="4" id="KW-1185">Reference proteome</keyword>
<dbReference type="CDD" id="cd00593">
    <property type="entry name" value="RIBOc"/>
    <property type="match status" value="1"/>
</dbReference>
<comment type="caution">
    <text evidence="3">The sequence shown here is derived from an EMBL/GenBank/DDBJ whole genome shotgun (WGS) entry which is preliminary data.</text>
</comment>
<evidence type="ECO:0000313" key="3">
    <source>
        <dbReference type="EMBL" id="CAD0097549.1"/>
    </source>
</evidence>
<dbReference type="Proteomes" id="UP000714618">
    <property type="component" value="Unassembled WGS sequence"/>
</dbReference>
<evidence type="ECO:0000259" key="2">
    <source>
        <dbReference type="PROSITE" id="PS50142"/>
    </source>
</evidence>
<keyword evidence="1" id="KW-0378">Hydrolase</keyword>
<dbReference type="InterPro" id="IPR036389">
    <property type="entry name" value="RNase_III_sf"/>
</dbReference>
<dbReference type="SUPFAM" id="SSF69065">
    <property type="entry name" value="RNase III domain-like"/>
    <property type="match status" value="1"/>
</dbReference>
<dbReference type="GO" id="GO:0006396">
    <property type="term" value="P:RNA processing"/>
    <property type="evidence" value="ECO:0007669"/>
    <property type="project" value="InterPro"/>
</dbReference>
<reference evidence="3" key="1">
    <citation type="submission" date="2020-06" db="EMBL/GenBank/DDBJ databases">
        <authorList>
            <person name="Onetto C."/>
        </authorList>
    </citation>
    <scope>NUCLEOTIDE SEQUENCE</scope>
</reference>
<dbReference type="PANTHER" id="PTHR14950:SF37">
    <property type="entry name" value="ENDORIBONUCLEASE DICER"/>
    <property type="match status" value="1"/>
</dbReference>
<dbReference type="PROSITE" id="PS50142">
    <property type="entry name" value="RNASE_3_2"/>
    <property type="match status" value="1"/>
</dbReference>
<feature type="domain" description="RNase III" evidence="2">
    <location>
        <begin position="7"/>
        <end position="133"/>
    </location>
</feature>
<protein>
    <recommendedName>
        <fullName evidence="2">RNase III domain-containing protein</fullName>
    </recommendedName>
</protein>
<organism evidence="3 4">
    <name type="scientific">Aureobasidium mustum</name>
    <dbReference type="NCBI Taxonomy" id="2773714"/>
    <lineage>
        <taxon>Eukaryota</taxon>
        <taxon>Fungi</taxon>
        <taxon>Dikarya</taxon>
        <taxon>Ascomycota</taxon>
        <taxon>Pezizomycotina</taxon>
        <taxon>Dothideomycetes</taxon>
        <taxon>Dothideomycetidae</taxon>
        <taxon>Dothideales</taxon>
        <taxon>Saccotheciaceae</taxon>
        <taxon>Aureobasidium</taxon>
    </lineage>
</organism>
<dbReference type="OrthoDB" id="67027at2759"/>
<name>A0A9N8PKT1_9PEZI</name>
<dbReference type="PANTHER" id="PTHR14950">
    <property type="entry name" value="DICER-RELATED"/>
    <property type="match status" value="1"/>
</dbReference>
<proteinExistence type="predicted"/>
<dbReference type="AlphaFoldDB" id="A0A9N8PKT1"/>
<dbReference type="SMART" id="SM00535">
    <property type="entry name" value="RIBOc"/>
    <property type="match status" value="1"/>
</dbReference>
<dbReference type="InterPro" id="IPR000999">
    <property type="entry name" value="RNase_III_dom"/>
</dbReference>
<dbReference type="GO" id="GO:0004525">
    <property type="term" value="F:ribonuclease III activity"/>
    <property type="evidence" value="ECO:0007669"/>
    <property type="project" value="InterPro"/>
</dbReference>